<keyword evidence="1" id="KW-0805">Transcription regulation</keyword>
<accession>A0AA41U9W6</accession>
<gene>
    <name evidence="6" type="ORF">L1785_00890</name>
</gene>
<dbReference type="Gene3D" id="1.10.260.40">
    <property type="entry name" value="lambda repressor-like DNA-binding domains"/>
    <property type="match status" value="1"/>
</dbReference>
<protein>
    <submittedName>
        <fullName evidence="6">LacI family DNA-binding transcriptional regulator</fullName>
    </submittedName>
</protein>
<dbReference type="CDD" id="cd06296">
    <property type="entry name" value="PBP1_CatR-like"/>
    <property type="match status" value="1"/>
</dbReference>
<dbReference type="GO" id="GO:0003700">
    <property type="term" value="F:DNA-binding transcription factor activity"/>
    <property type="evidence" value="ECO:0007669"/>
    <property type="project" value="TreeGrafter"/>
</dbReference>
<feature type="domain" description="HTH lacI-type" evidence="5">
    <location>
        <begin position="24"/>
        <end position="78"/>
    </location>
</feature>
<evidence type="ECO:0000313" key="6">
    <source>
        <dbReference type="EMBL" id="MCF4119534.1"/>
    </source>
</evidence>
<dbReference type="InterPro" id="IPR028082">
    <property type="entry name" value="Peripla_BP_I"/>
</dbReference>
<dbReference type="SUPFAM" id="SSF53822">
    <property type="entry name" value="Periplasmic binding protein-like I"/>
    <property type="match status" value="1"/>
</dbReference>
<evidence type="ECO:0000256" key="2">
    <source>
        <dbReference type="ARBA" id="ARBA00023125"/>
    </source>
</evidence>
<reference evidence="6" key="1">
    <citation type="submission" date="2022-01" db="EMBL/GenBank/DDBJ databases">
        <title>Antribacter sp. nov., isolated from Guizhou of China.</title>
        <authorList>
            <person name="Chengliang C."/>
            <person name="Ya Z."/>
        </authorList>
    </citation>
    <scope>NUCLEOTIDE SEQUENCE</scope>
    <source>
        <strain evidence="6">KLBMP 9083</strain>
    </source>
</reference>
<sequence>MTEVSTAPGTEPAEAASGTTRGGVTIKEIAQELGVSVPTVSKVLNGRGDVAPSTRERVEEALERHHYRRRRSGVVPAGTGLIDLVFHRLGSAWSMEIIRGVEDTAAQSRTSVILSGLSGEHRPPQTWLDATIARPPLGVLLVAANLTPAQHQLLDRRSIPYVVIDTDGEPPADVPSVGSDNWNGGLVATRHLLSLGHRRVAAITGPSDMLCSRARVDGFRSAHEEAGVTFEPGLVRTGNFYVEAGYEHGLDLLSRPDRPTAIFAGSDMQALGVLRAARELGLRVPDDLSVVGYDDLPLASWVGPALTTVRQPLAEMGAAATRILFDLIAGRAPQVRRLSLATELVVRESTAPPPRH</sequence>
<dbReference type="Proteomes" id="UP001165405">
    <property type="component" value="Unassembled WGS sequence"/>
</dbReference>
<comment type="caution">
    <text evidence="6">The sequence shown here is derived from an EMBL/GenBank/DDBJ whole genome shotgun (WGS) entry which is preliminary data.</text>
</comment>
<evidence type="ECO:0000256" key="4">
    <source>
        <dbReference type="SAM" id="MobiDB-lite"/>
    </source>
</evidence>
<organism evidence="6 7">
    <name type="scientific">Antribacter soli</name>
    <dbReference type="NCBI Taxonomy" id="2910976"/>
    <lineage>
        <taxon>Bacteria</taxon>
        <taxon>Bacillati</taxon>
        <taxon>Actinomycetota</taxon>
        <taxon>Actinomycetes</taxon>
        <taxon>Micrococcales</taxon>
        <taxon>Promicromonosporaceae</taxon>
        <taxon>Antribacter</taxon>
    </lineage>
</organism>
<evidence type="ECO:0000259" key="5">
    <source>
        <dbReference type="PROSITE" id="PS50932"/>
    </source>
</evidence>
<feature type="region of interest" description="Disordered" evidence="4">
    <location>
        <begin position="1"/>
        <end position="23"/>
    </location>
</feature>
<keyword evidence="3" id="KW-0804">Transcription</keyword>
<dbReference type="InterPro" id="IPR000843">
    <property type="entry name" value="HTH_LacI"/>
</dbReference>
<keyword evidence="2 6" id="KW-0238">DNA-binding</keyword>
<dbReference type="PROSITE" id="PS50932">
    <property type="entry name" value="HTH_LACI_2"/>
    <property type="match status" value="1"/>
</dbReference>
<dbReference type="EMBL" id="JAKGSG010000005">
    <property type="protein sequence ID" value="MCF4119534.1"/>
    <property type="molecule type" value="Genomic_DNA"/>
</dbReference>
<dbReference type="PANTHER" id="PTHR30146:SF153">
    <property type="entry name" value="LACTOSE OPERON REPRESSOR"/>
    <property type="match status" value="1"/>
</dbReference>
<name>A0AA41U9W6_9MICO</name>
<evidence type="ECO:0000256" key="1">
    <source>
        <dbReference type="ARBA" id="ARBA00023015"/>
    </source>
</evidence>
<dbReference type="PANTHER" id="PTHR30146">
    <property type="entry name" value="LACI-RELATED TRANSCRIPTIONAL REPRESSOR"/>
    <property type="match status" value="1"/>
</dbReference>
<evidence type="ECO:0000313" key="7">
    <source>
        <dbReference type="Proteomes" id="UP001165405"/>
    </source>
</evidence>
<dbReference type="Pfam" id="PF00356">
    <property type="entry name" value="LacI"/>
    <property type="match status" value="1"/>
</dbReference>
<evidence type="ECO:0000256" key="3">
    <source>
        <dbReference type="ARBA" id="ARBA00023163"/>
    </source>
</evidence>
<dbReference type="InterPro" id="IPR010982">
    <property type="entry name" value="Lambda_DNA-bd_dom_sf"/>
</dbReference>
<dbReference type="Gene3D" id="3.40.50.2300">
    <property type="match status" value="2"/>
</dbReference>
<dbReference type="GO" id="GO:0000976">
    <property type="term" value="F:transcription cis-regulatory region binding"/>
    <property type="evidence" value="ECO:0007669"/>
    <property type="project" value="TreeGrafter"/>
</dbReference>
<dbReference type="Pfam" id="PF13377">
    <property type="entry name" value="Peripla_BP_3"/>
    <property type="match status" value="1"/>
</dbReference>
<dbReference type="InterPro" id="IPR046335">
    <property type="entry name" value="LacI/GalR-like_sensor"/>
</dbReference>
<dbReference type="CDD" id="cd01392">
    <property type="entry name" value="HTH_LacI"/>
    <property type="match status" value="1"/>
</dbReference>
<dbReference type="AlphaFoldDB" id="A0AA41U9W6"/>
<keyword evidence="7" id="KW-1185">Reference proteome</keyword>
<dbReference type="SMART" id="SM00354">
    <property type="entry name" value="HTH_LACI"/>
    <property type="match status" value="1"/>
</dbReference>
<dbReference type="SUPFAM" id="SSF47413">
    <property type="entry name" value="lambda repressor-like DNA-binding domains"/>
    <property type="match status" value="1"/>
</dbReference>
<proteinExistence type="predicted"/>